<dbReference type="Proteomes" id="UP000823889">
    <property type="component" value="Unassembled WGS sequence"/>
</dbReference>
<evidence type="ECO:0000313" key="9">
    <source>
        <dbReference type="Proteomes" id="UP000823889"/>
    </source>
</evidence>
<dbReference type="Pfam" id="PF01810">
    <property type="entry name" value="LysE"/>
    <property type="match status" value="1"/>
</dbReference>
<keyword evidence="3" id="KW-1003">Cell membrane</keyword>
<feature type="transmembrane region" description="Helical" evidence="7">
    <location>
        <begin position="44"/>
        <end position="65"/>
    </location>
</feature>
<dbReference type="PANTHER" id="PTHR30086">
    <property type="entry name" value="ARGININE EXPORTER PROTEIN ARGO"/>
    <property type="match status" value="1"/>
</dbReference>
<gene>
    <name evidence="8" type="primary">leuE</name>
    <name evidence="8" type="ORF">H9906_06315</name>
</gene>
<proteinExistence type="inferred from homology"/>
<dbReference type="InterPro" id="IPR001123">
    <property type="entry name" value="LeuE-type"/>
</dbReference>
<dbReference type="NCBIfam" id="NF008201">
    <property type="entry name" value="PRK10958.1"/>
    <property type="match status" value="1"/>
</dbReference>
<dbReference type="PANTHER" id="PTHR30086:SF15">
    <property type="entry name" value="LEUCINE EFFLUX PROTEIN"/>
    <property type="match status" value="1"/>
</dbReference>
<sequence>MFEHLGVINLGTYILGALIIIILPGPNSLYVLATGANQGVKAGYQAATGILLGDSILLLLTSFGASSVLERLPALFAVLRFAGAAYLGFLGMKILWLLLRRPRPSATPQQVPQPANQFRQRFLKALTLSLLNPKAMLFLLSFFVQFVDPGKGHPGWAFFILSLILQAFSLLYLSALIFMGAGLAAGFRRHQRLVKIANASVGVLFITFALQMGFAR</sequence>
<feature type="transmembrane region" description="Helical" evidence="7">
    <location>
        <begin position="125"/>
        <end position="144"/>
    </location>
</feature>
<comment type="subcellular location">
    <subcellularLocation>
        <location evidence="1">Cell membrane</location>
        <topology evidence="1">Multi-pass membrane protein</topology>
    </subcellularLocation>
</comment>
<feature type="transmembrane region" description="Helical" evidence="7">
    <location>
        <begin position="77"/>
        <end position="99"/>
    </location>
</feature>
<dbReference type="AlphaFoldDB" id="A0A9D2RII2"/>
<feature type="transmembrane region" description="Helical" evidence="7">
    <location>
        <begin position="156"/>
        <end position="184"/>
    </location>
</feature>
<organism evidence="8 9">
    <name type="scientific">Candidatus Paenalcaligenes intestinipullorum</name>
    <dbReference type="NCBI Taxonomy" id="2838718"/>
    <lineage>
        <taxon>Bacteria</taxon>
        <taxon>Pseudomonadati</taxon>
        <taxon>Pseudomonadota</taxon>
        <taxon>Betaproteobacteria</taxon>
        <taxon>Burkholderiales</taxon>
        <taxon>Alcaligenaceae</taxon>
        <taxon>Paenalcaligenes</taxon>
    </lineage>
</organism>
<comment type="caution">
    <text evidence="8">The sequence shown here is derived from an EMBL/GenBank/DDBJ whole genome shotgun (WGS) entry which is preliminary data.</text>
</comment>
<feature type="transmembrane region" description="Helical" evidence="7">
    <location>
        <begin position="12"/>
        <end position="32"/>
    </location>
</feature>
<evidence type="ECO:0000256" key="5">
    <source>
        <dbReference type="ARBA" id="ARBA00022989"/>
    </source>
</evidence>
<dbReference type="PIRSF" id="PIRSF006324">
    <property type="entry name" value="LeuE"/>
    <property type="match status" value="1"/>
</dbReference>
<comment type="similarity">
    <text evidence="2">Belongs to the Rht family.</text>
</comment>
<reference evidence="8" key="2">
    <citation type="submission" date="2021-04" db="EMBL/GenBank/DDBJ databases">
        <authorList>
            <person name="Gilroy R."/>
        </authorList>
    </citation>
    <scope>NUCLEOTIDE SEQUENCE</scope>
    <source>
        <strain evidence="8">9264</strain>
    </source>
</reference>
<evidence type="ECO:0000256" key="3">
    <source>
        <dbReference type="ARBA" id="ARBA00022475"/>
    </source>
</evidence>
<feature type="transmembrane region" description="Helical" evidence="7">
    <location>
        <begin position="196"/>
        <end position="214"/>
    </location>
</feature>
<evidence type="ECO:0000256" key="6">
    <source>
        <dbReference type="ARBA" id="ARBA00023136"/>
    </source>
</evidence>
<accession>A0A9D2RII2</accession>
<evidence type="ECO:0000313" key="8">
    <source>
        <dbReference type="EMBL" id="HJD44624.1"/>
    </source>
</evidence>
<name>A0A9D2RII2_9BURK</name>
<evidence type="ECO:0000256" key="4">
    <source>
        <dbReference type="ARBA" id="ARBA00022692"/>
    </source>
</evidence>
<keyword evidence="6 7" id="KW-0472">Membrane</keyword>
<protein>
    <submittedName>
        <fullName evidence="8">Leucine efflux protein LeuE</fullName>
    </submittedName>
</protein>
<evidence type="ECO:0000256" key="2">
    <source>
        <dbReference type="ARBA" id="ARBA00007928"/>
    </source>
</evidence>
<reference evidence="8" key="1">
    <citation type="journal article" date="2021" name="PeerJ">
        <title>Extensive microbial diversity within the chicken gut microbiome revealed by metagenomics and culture.</title>
        <authorList>
            <person name="Gilroy R."/>
            <person name="Ravi A."/>
            <person name="Getino M."/>
            <person name="Pursley I."/>
            <person name="Horton D.L."/>
            <person name="Alikhan N.F."/>
            <person name="Baker D."/>
            <person name="Gharbi K."/>
            <person name="Hall N."/>
            <person name="Watson M."/>
            <person name="Adriaenssens E.M."/>
            <person name="Foster-Nyarko E."/>
            <person name="Jarju S."/>
            <person name="Secka A."/>
            <person name="Antonio M."/>
            <person name="Oren A."/>
            <person name="Chaudhuri R.R."/>
            <person name="La Ragione R."/>
            <person name="Hildebrand F."/>
            <person name="Pallen M.J."/>
        </authorList>
    </citation>
    <scope>NUCLEOTIDE SEQUENCE</scope>
    <source>
        <strain evidence="8">9264</strain>
    </source>
</reference>
<dbReference type="EMBL" id="DWUQ01000130">
    <property type="protein sequence ID" value="HJD44624.1"/>
    <property type="molecule type" value="Genomic_DNA"/>
</dbReference>
<keyword evidence="5 7" id="KW-1133">Transmembrane helix</keyword>
<evidence type="ECO:0000256" key="7">
    <source>
        <dbReference type="SAM" id="Phobius"/>
    </source>
</evidence>
<keyword evidence="4 7" id="KW-0812">Transmembrane</keyword>
<dbReference type="GO" id="GO:0005886">
    <property type="term" value="C:plasma membrane"/>
    <property type="evidence" value="ECO:0007669"/>
    <property type="project" value="UniProtKB-SubCell"/>
</dbReference>
<dbReference type="GO" id="GO:0015820">
    <property type="term" value="P:L-leucine transport"/>
    <property type="evidence" value="ECO:0007669"/>
    <property type="project" value="TreeGrafter"/>
</dbReference>
<dbReference type="GO" id="GO:0015190">
    <property type="term" value="F:L-leucine transmembrane transporter activity"/>
    <property type="evidence" value="ECO:0007669"/>
    <property type="project" value="TreeGrafter"/>
</dbReference>
<evidence type="ECO:0000256" key="1">
    <source>
        <dbReference type="ARBA" id="ARBA00004651"/>
    </source>
</evidence>